<proteinExistence type="predicted"/>
<evidence type="ECO:0000313" key="1">
    <source>
        <dbReference type="EMBL" id="MEB3021334.1"/>
    </source>
</evidence>
<protein>
    <submittedName>
        <fullName evidence="1">XRE family transcriptional regulator</fullName>
    </submittedName>
</protein>
<keyword evidence="2" id="KW-1185">Reference proteome</keyword>
<reference evidence="1 2" key="1">
    <citation type="submission" date="2023-12" db="EMBL/GenBank/DDBJ databases">
        <title>Description of new species of Mycobacterium terrae complex isolated from sewage at the Sao Paulo Zoological Park Foundation in Brazil.</title>
        <authorList>
            <person name="Romagnoli C.L."/>
            <person name="Conceicao E.C."/>
            <person name="Machado E."/>
            <person name="Barreto L.B.P.F."/>
            <person name="Sharma A."/>
            <person name="Silva N.M."/>
            <person name="Marques L.E."/>
            <person name="Juliana M.A."/>
            <person name="Lourenco M.C.S."/>
            <person name="Digiampietri L.A."/>
            <person name="Suffys P.N."/>
            <person name="Viana-Niero C."/>
        </authorList>
    </citation>
    <scope>NUCLEOTIDE SEQUENCE [LARGE SCALE GENOMIC DNA]</scope>
    <source>
        <strain evidence="1 2">MYC098</strain>
    </source>
</reference>
<comment type="caution">
    <text evidence="1">The sequence shown here is derived from an EMBL/GenBank/DDBJ whole genome shotgun (WGS) entry which is preliminary data.</text>
</comment>
<dbReference type="SUPFAM" id="SSF46955">
    <property type="entry name" value="Putative DNA-binding domain"/>
    <property type="match status" value="1"/>
</dbReference>
<name>A0ABU5XGF2_9MYCO</name>
<accession>A0ABU5XGF2</accession>
<organism evidence="1 2">
    <name type="scientific">[Mycobacterium] crassicus</name>
    <dbReference type="NCBI Taxonomy" id="2872309"/>
    <lineage>
        <taxon>Bacteria</taxon>
        <taxon>Bacillati</taxon>
        <taxon>Actinomycetota</taxon>
        <taxon>Actinomycetes</taxon>
        <taxon>Mycobacteriales</taxon>
        <taxon>Mycobacteriaceae</taxon>
        <taxon>Mycolicibacter</taxon>
    </lineage>
</organism>
<dbReference type="Proteomes" id="UP001299596">
    <property type="component" value="Unassembled WGS sequence"/>
</dbReference>
<dbReference type="InterPro" id="IPR009061">
    <property type="entry name" value="DNA-bd_dom_put_sf"/>
</dbReference>
<dbReference type="EMBL" id="JAYJJR010000005">
    <property type="protein sequence ID" value="MEB3021334.1"/>
    <property type="molecule type" value="Genomic_DNA"/>
</dbReference>
<sequence>MQKYLSVAEVADKTGLSRNTVKAYSQVPGRLPEPDAMIGRVRGWLPETIEAWISKRAEH</sequence>
<dbReference type="RefSeq" id="WP_225406286.1">
    <property type="nucleotide sequence ID" value="NZ_JAYJJR010000005.1"/>
</dbReference>
<gene>
    <name evidence="1" type="ORF">K6T79_09775</name>
</gene>
<evidence type="ECO:0000313" key="2">
    <source>
        <dbReference type="Proteomes" id="UP001299596"/>
    </source>
</evidence>